<evidence type="ECO:0000313" key="3">
    <source>
        <dbReference type="Proteomes" id="UP000199161"/>
    </source>
</evidence>
<dbReference type="Proteomes" id="UP000199161">
    <property type="component" value="Unassembled WGS sequence"/>
</dbReference>
<feature type="compositionally biased region" description="Basic and acidic residues" evidence="1">
    <location>
        <begin position="221"/>
        <end position="239"/>
    </location>
</feature>
<protein>
    <submittedName>
        <fullName evidence="2">Uncharacterized protein</fullName>
    </submittedName>
</protein>
<dbReference type="OrthoDB" id="333539at2157"/>
<sequence length="395" mass="42694">MATDDRPDAEDASTGDDSSTERSRIDRRQLLRAGVNTGVAATLVWGVGAANYVSSEDLGSITYALARPSPDADGTDLEPRTKEVPLAWHESLRLAFDAQDAIHDLGLSPLISSFVVPGSYDRPEASVSVNATDEGVLERIEDVTSSVPIDLNVVDEIPPPPEQEADESEAYRVQDLDPERVPGGVVCHSERASGTLTPALFDAEDGSRYFATSNHVYGEQGTKEEEHSGEPLDLRSDDDDERHRIGDVVRGYPAADTVQVDPVDEFRPATEIERAEPSTVIGQFARDGLADLMAREATLEKIGAFSDHTVGEVQGVNAVTCYAGEVCKPGQLVWGDEDDLTDGDSGSVNFRADPENPEDYVLVGGINNARTWWPGGDFTWGTAAHHLLEKHGLHF</sequence>
<reference evidence="3" key="1">
    <citation type="submission" date="2016-10" db="EMBL/GenBank/DDBJ databases">
        <authorList>
            <person name="Varghese N."/>
            <person name="Submissions S."/>
        </authorList>
    </citation>
    <scope>NUCLEOTIDE SEQUENCE [LARGE SCALE GENOMIC DNA]</scope>
    <source>
        <strain evidence="3">DSM 13078</strain>
    </source>
</reference>
<dbReference type="AlphaFoldDB" id="A0A1I1D1B2"/>
<name>A0A1I1D1B2_NATHA</name>
<dbReference type="RefSeq" id="WP_089784519.1">
    <property type="nucleotide sequence ID" value="NZ_FOKW01000001.1"/>
</dbReference>
<feature type="region of interest" description="Disordered" evidence="1">
    <location>
        <begin position="218"/>
        <end position="239"/>
    </location>
</feature>
<dbReference type="EMBL" id="FOKW01000001">
    <property type="protein sequence ID" value="SFB68577.1"/>
    <property type="molecule type" value="Genomic_DNA"/>
</dbReference>
<gene>
    <name evidence="2" type="ORF">SAMN05444422_101161</name>
</gene>
<proteinExistence type="predicted"/>
<feature type="region of interest" description="Disordered" evidence="1">
    <location>
        <begin position="1"/>
        <end position="27"/>
    </location>
</feature>
<evidence type="ECO:0000256" key="1">
    <source>
        <dbReference type="SAM" id="MobiDB-lite"/>
    </source>
</evidence>
<organism evidence="2 3">
    <name type="scientific">Natronobacterium haloterrestre</name>
    <name type="common">Halobiforma haloterrestris</name>
    <dbReference type="NCBI Taxonomy" id="148448"/>
    <lineage>
        <taxon>Archaea</taxon>
        <taxon>Methanobacteriati</taxon>
        <taxon>Methanobacteriota</taxon>
        <taxon>Stenosarchaea group</taxon>
        <taxon>Halobacteria</taxon>
        <taxon>Halobacteriales</taxon>
        <taxon>Natrialbaceae</taxon>
        <taxon>Natronobacterium</taxon>
    </lineage>
</organism>
<evidence type="ECO:0000313" key="2">
    <source>
        <dbReference type="EMBL" id="SFB68577.1"/>
    </source>
</evidence>
<accession>A0A1I1D1B2</accession>
<keyword evidence="3" id="KW-1185">Reference proteome</keyword>